<evidence type="ECO:0000256" key="1">
    <source>
        <dbReference type="SAM" id="MobiDB-lite"/>
    </source>
</evidence>
<evidence type="ECO:0000313" key="3">
    <source>
        <dbReference type="Proteomes" id="UP000000933"/>
    </source>
</evidence>
<reference evidence="3" key="2">
    <citation type="submission" date="2010-04" db="EMBL/GenBank/DDBJ databases">
        <title>Genome sequence of Salinibacter ruber M8.</title>
        <authorList>
            <consortium name="Genoscope"/>
        </authorList>
    </citation>
    <scope>NUCLEOTIDE SEQUENCE [LARGE SCALE GENOMIC DNA]</scope>
    <source>
        <strain evidence="3">M8</strain>
    </source>
</reference>
<accession>D5HAR3</accession>
<protein>
    <submittedName>
        <fullName evidence="2">Uncharacterized protein</fullName>
    </submittedName>
</protein>
<feature type="region of interest" description="Disordered" evidence="1">
    <location>
        <begin position="1"/>
        <end position="68"/>
    </location>
</feature>
<dbReference type="Proteomes" id="UP000000933">
    <property type="component" value="Chromosome"/>
</dbReference>
<proteinExistence type="predicted"/>
<sequence>MDLSRTRHLRVEGVGPLQRLHRNTATTDSALTGTTTTRDTTGETIDFPGDRIRSGQYTPTGATDPRHS</sequence>
<name>D5HAR3_SALRM</name>
<reference evidence="2 3" key="1">
    <citation type="journal article" date="2010" name="ISME J.">
        <title>Fine-scale evolution: genomic, phenotypic and ecological differentiation in two coexisting Salinibacter ruber strains.</title>
        <authorList>
            <person name="Pena A."/>
            <person name="Teeling H."/>
            <person name="Huerta-Cepas J."/>
            <person name="Santos F."/>
            <person name="Yarza P."/>
            <person name="Brito-Echeverria J."/>
            <person name="Lucio M."/>
            <person name="Schmitt-Kopplin P."/>
            <person name="Meseguer I."/>
            <person name="Schenowitz C."/>
            <person name="Dossat C."/>
            <person name="Barbe V."/>
            <person name="Dopazo J."/>
            <person name="Rossello-Mora R."/>
            <person name="Schuler M."/>
            <person name="Glockner F.O."/>
            <person name="Amann R."/>
            <person name="Gabaldon T."/>
            <person name="Anton J."/>
        </authorList>
    </citation>
    <scope>NUCLEOTIDE SEQUENCE [LARGE SCALE GENOMIC DNA]</scope>
    <source>
        <strain evidence="2 3">M8</strain>
    </source>
</reference>
<feature type="compositionally biased region" description="Low complexity" evidence="1">
    <location>
        <begin position="24"/>
        <end position="44"/>
    </location>
</feature>
<dbReference type="AlphaFoldDB" id="D5HAR3"/>
<gene>
    <name evidence="2" type="ordered locus">SRM_02197</name>
</gene>
<dbReference type="EMBL" id="FP565814">
    <property type="protein sequence ID" value="CBH25118.1"/>
    <property type="molecule type" value="Genomic_DNA"/>
</dbReference>
<evidence type="ECO:0000313" key="2">
    <source>
        <dbReference type="EMBL" id="CBH25118.1"/>
    </source>
</evidence>
<organism evidence="2 3">
    <name type="scientific">Salinibacter ruber (strain M8)</name>
    <dbReference type="NCBI Taxonomy" id="761659"/>
    <lineage>
        <taxon>Bacteria</taxon>
        <taxon>Pseudomonadati</taxon>
        <taxon>Rhodothermota</taxon>
        <taxon>Rhodothermia</taxon>
        <taxon>Rhodothermales</taxon>
        <taxon>Salinibacteraceae</taxon>
        <taxon>Salinibacter</taxon>
    </lineage>
</organism>
<dbReference type="HOGENOM" id="CLU_2791567_0_0_10"/>
<dbReference type="KEGG" id="srm:SRM_02197"/>